<feature type="compositionally biased region" description="Basic residues" evidence="2">
    <location>
        <begin position="832"/>
        <end position="843"/>
    </location>
</feature>
<feature type="region of interest" description="Disordered" evidence="2">
    <location>
        <begin position="728"/>
        <end position="790"/>
    </location>
</feature>
<feature type="region of interest" description="Disordered" evidence="2">
    <location>
        <begin position="814"/>
        <end position="860"/>
    </location>
</feature>
<feature type="compositionally biased region" description="Basic and acidic residues" evidence="2">
    <location>
        <begin position="780"/>
        <end position="790"/>
    </location>
</feature>
<evidence type="ECO:0000313" key="4">
    <source>
        <dbReference type="Proteomes" id="UP001295684"/>
    </source>
</evidence>
<evidence type="ECO:0000256" key="1">
    <source>
        <dbReference type="SAM" id="Coils"/>
    </source>
</evidence>
<sequence>MSTNYREKGRESTPNMSNSRAYIKYKPKLSMFKNVLATNYSLKKEKLGKPDLFALDPLKMSRDSEIVEHDKEDDLQDFHKSNTAIIPLVTDNLEASYKKEPNRDYTSKSKKSLRNADFKRRSIAASPFFKNSQMQSFRNRKERNHTHSSSNGKAWKNSTQKLKVLNDKRNFTRPNTRAYRNIASKEKRKIHQWSQNKTELTDKNIDTEKSQIINLESQGFSADAGTQVLGFDVSKTQEFTTNPQICHRKSKTGYSIQRPHIDTSKLAEPEFSKKEDNRSCVACEKKSQDRLFSAAVGGISKRSHFKESSQKMQDFNVNLRNIDRWLDQKESSINFNSQFQEDFDNPIMKNLRKDIFKKRGEYLIDAGYQLHNLFSGLLKNDLKPFETVVFSLEELLHQMHSSYESKTKQLEVRYQIVCRMNNEFDKKLKKYEDEKTNKSDSNLSRLITKLGYAYDELGENSKKISKSRKHKGHRDFLRMETINPENSSCEVLNDILHSFSTANIGNSQFDQETDHLEKFNLINEFTHTLQGTQVKTAKSILNRIKRKVQSVNTGVQTSEDLIGELKEMIQQLKQDCRKKDQKINQMDVEKSNLIERAKETQEKMEAERAKAISESMRCEALENSRTKLSKEIQRNEGRLKHLEREKLLKEKLQEEMKELEAKTKETRENLLKKDSELRSLLLKVEDPEFILTKSQEIMKNNPEFLKSVCEVLEKSSIGVKILKQKNSEPGIKDKNSKVSDSSAIKSKTTKTVIKSSMNNLSPSGNPKKTNSNIEASDTSESVHRDRQDKEDIKQKYIQADKNKKNLGFESKFHISENSDSESHKDPSSSRSKNGRLKGRNRSLKTHDKSPAGLDNSQKIKDSGKLQFTNIKVKTRMLNGGKATHSDANLSSDDPHALGSLQSPTRDKSGAKPYNIAIISKVLKKGIHDRLFRNPKGSRKNATTFDDKGIPHSEACGPNCRHLQFLNEMQSKIPDGMYILKQTQHNFGANL</sequence>
<evidence type="ECO:0000313" key="3">
    <source>
        <dbReference type="EMBL" id="CAI2367579.1"/>
    </source>
</evidence>
<accession>A0AAD1ULG7</accession>
<feature type="compositionally biased region" description="Basic and acidic residues" evidence="2">
    <location>
        <begin position="97"/>
        <end position="107"/>
    </location>
</feature>
<feature type="region of interest" description="Disordered" evidence="2">
    <location>
        <begin position="880"/>
        <end position="910"/>
    </location>
</feature>
<proteinExistence type="predicted"/>
<organism evidence="3 4">
    <name type="scientific">Euplotes crassus</name>
    <dbReference type="NCBI Taxonomy" id="5936"/>
    <lineage>
        <taxon>Eukaryota</taxon>
        <taxon>Sar</taxon>
        <taxon>Alveolata</taxon>
        <taxon>Ciliophora</taxon>
        <taxon>Intramacronucleata</taxon>
        <taxon>Spirotrichea</taxon>
        <taxon>Hypotrichia</taxon>
        <taxon>Euplotida</taxon>
        <taxon>Euplotidae</taxon>
        <taxon>Moneuplotes</taxon>
    </lineage>
</organism>
<feature type="coiled-coil region" evidence="1">
    <location>
        <begin position="555"/>
        <end position="676"/>
    </location>
</feature>
<dbReference type="Proteomes" id="UP001295684">
    <property type="component" value="Unassembled WGS sequence"/>
</dbReference>
<feature type="region of interest" description="Disordered" evidence="2">
    <location>
        <begin position="129"/>
        <end position="174"/>
    </location>
</feature>
<name>A0AAD1ULG7_EUPCR</name>
<reference evidence="3" key="1">
    <citation type="submission" date="2023-07" db="EMBL/GenBank/DDBJ databases">
        <authorList>
            <consortium name="AG Swart"/>
            <person name="Singh M."/>
            <person name="Singh A."/>
            <person name="Seah K."/>
            <person name="Emmerich C."/>
        </authorList>
    </citation>
    <scope>NUCLEOTIDE SEQUENCE</scope>
    <source>
        <strain evidence="3">DP1</strain>
    </source>
</reference>
<feature type="compositionally biased region" description="Basic and acidic residues" evidence="2">
    <location>
        <begin position="814"/>
        <end position="827"/>
    </location>
</feature>
<keyword evidence="4" id="KW-1185">Reference proteome</keyword>
<gene>
    <name evidence="3" type="ORF">ECRASSUSDP1_LOCUS8866</name>
</gene>
<feature type="compositionally biased region" description="Low complexity" evidence="2">
    <location>
        <begin position="739"/>
        <end position="756"/>
    </location>
</feature>
<evidence type="ECO:0000256" key="2">
    <source>
        <dbReference type="SAM" id="MobiDB-lite"/>
    </source>
</evidence>
<feature type="compositionally biased region" description="Polar residues" evidence="2">
    <location>
        <begin position="757"/>
        <end position="779"/>
    </location>
</feature>
<dbReference type="EMBL" id="CAMPGE010008692">
    <property type="protein sequence ID" value="CAI2367579.1"/>
    <property type="molecule type" value="Genomic_DNA"/>
</dbReference>
<protein>
    <submittedName>
        <fullName evidence="3">Uncharacterized protein</fullName>
    </submittedName>
</protein>
<comment type="caution">
    <text evidence="3">The sequence shown here is derived from an EMBL/GenBank/DDBJ whole genome shotgun (WGS) entry which is preliminary data.</text>
</comment>
<feature type="region of interest" description="Disordered" evidence="2">
    <location>
        <begin position="97"/>
        <end position="117"/>
    </location>
</feature>
<keyword evidence="1" id="KW-0175">Coiled coil</keyword>
<dbReference type="AlphaFoldDB" id="A0AAD1ULG7"/>
<feature type="compositionally biased region" description="Polar residues" evidence="2">
    <location>
        <begin position="147"/>
        <end position="161"/>
    </location>
</feature>